<evidence type="ECO:0000256" key="1">
    <source>
        <dbReference type="SAM" id="SignalP"/>
    </source>
</evidence>
<reference evidence="2" key="1">
    <citation type="submission" date="2020-01" db="EMBL/GenBank/DDBJ databases">
        <authorList>
            <person name="Chen W.-M."/>
        </authorList>
    </citation>
    <scope>NUCLEOTIDE SEQUENCE</scope>
    <source>
        <strain evidence="2">CYK-10</strain>
    </source>
</reference>
<keyword evidence="3" id="KW-1185">Reference proteome</keyword>
<dbReference type="RefSeq" id="WP_168773739.1">
    <property type="nucleotide sequence ID" value="NZ_JAABNR010000004.1"/>
</dbReference>
<name>A0AAE4Y8J7_9RHOB</name>
<keyword evidence="1" id="KW-0732">Signal</keyword>
<accession>A0AAE4Y8J7</accession>
<dbReference type="PROSITE" id="PS51257">
    <property type="entry name" value="PROKAR_LIPOPROTEIN"/>
    <property type="match status" value="1"/>
</dbReference>
<feature type="chain" id="PRO_5041924188" description="Lipoprotein" evidence="1">
    <location>
        <begin position="22"/>
        <end position="143"/>
    </location>
</feature>
<proteinExistence type="predicted"/>
<evidence type="ECO:0000313" key="2">
    <source>
        <dbReference type="EMBL" id="NBZ86921.1"/>
    </source>
</evidence>
<comment type="caution">
    <text evidence="2">The sequence shown here is derived from an EMBL/GenBank/DDBJ whole genome shotgun (WGS) entry which is preliminary data.</text>
</comment>
<gene>
    <name evidence="2" type="ORF">GV832_04955</name>
</gene>
<feature type="signal peptide" evidence="1">
    <location>
        <begin position="1"/>
        <end position="21"/>
    </location>
</feature>
<evidence type="ECO:0000313" key="3">
    <source>
        <dbReference type="Proteomes" id="UP001193501"/>
    </source>
</evidence>
<evidence type="ECO:0008006" key="4">
    <source>
        <dbReference type="Google" id="ProtNLM"/>
    </source>
</evidence>
<sequence>MRVWFALLALAALVVACGVQQTWVTPKGQVFQSATCDTHELTPGGGPDTCLWRKIDTSEVEQAKCKADGGNVYVSASASYPIFPGSHIYEAGCIFPYADVGKACSKSTDCRGACDAETRTCRQSELGGDMLDENGRVTGGYIE</sequence>
<dbReference type="EMBL" id="JAABNR010000004">
    <property type="protein sequence ID" value="NBZ86921.1"/>
    <property type="molecule type" value="Genomic_DNA"/>
</dbReference>
<dbReference type="Proteomes" id="UP001193501">
    <property type="component" value="Unassembled WGS sequence"/>
</dbReference>
<organism evidence="2 3">
    <name type="scientific">Stagnihabitans tardus</name>
    <dbReference type="NCBI Taxonomy" id="2699202"/>
    <lineage>
        <taxon>Bacteria</taxon>
        <taxon>Pseudomonadati</taxon>
        <taxon>Pseudomonadota</taxon>
        <taxon>Alphaproteobacteria</taxon>
        <taxon>Rhodobacterales</taxon>
        <taxon>Paracoccaceae</taxon>
        <taxon>Stagnihabitans</taxon>
    </lineage>
</organism>
<protein>
    <recommendedName>
        <fullName evidence="4">Lipoprotein</fullName>
    </recommendedName>
</protein>
<dbReference type="AlphaFoldDB" id="A0AAE4Y8J7"/>